<dbReference type="InterPro" id="IPR037171">
    <property type="entry name" value="NagB/RpiA_transferase-like"/>
</dbReference>
<dbReference type="SMART" id="SM01134">
    <property type="entry name" value="DeoRC"/>
    <property type="match status" value="1"/>
</dbReference>
<dbReference type="KEGG" id="lhs:DLD54_02540"/>
<evidence type="ECO:0000313" key="2">
    <source>
        <dbReference type="Proteomes" id="UP001164557"/>
    </source>
</evidence>
<dbReference type="SUPFAM" id="SSF46785">
    <property type="entry name" value="Winged helix' DNA-binding domain"/>
    <property type="match status" value="1"/>
</dbReference>
<accession>A0A0F4M439</accession>
<dbReference type="PANTHER" id="PTHR30363:SF51">
    <property type="entry name" value="HTH-TYPE TRANSCRIPTIONAL REPRESSOR GLCR"/>
    <property type="match status" value="1"/>
</dbReference>
<dbReference type="Pfam" id="PF08220">
    <property type="entry name" value="HTH_DeoR"/>
    <property type="match status" value="1"/>
</dbReference>
<gene>
    <name evidence="1" type="ORF">LDX53_02505</name>
</gene>
<sequence length="254" mass="28693">MTQEARIQQIKRLLNKKHHLITRELADYFNVSFDTARRDVLRLTSTGQAIRVHGGLIAVDQDDVPNFLTRSSIDSPVKTKMAQKAQKFVHPNQFDFIGPSTILKKLCELINGMDLQIVTNSIDNSLALMQSKLPNVRLLGGKVDKEHRFNYSVTSLDTLRRMTFNTAFIGTSNVKSDGIYLTRMSDSELIRVAASRAKQVVVVAEKYKFNSQNTSPFMSIPLSQVDVVITDEPLAQKIKEHFAPNTQFISVLRK</sequence>
<dbReference type="PROSITE" id="PS00894">
    <property type="entry name" value="HTH_DEOR_1"/>
    <property type="match status" value="1"/>
</dbReference>
<dbReference type="PRINTS" id="PR00037">
    <property type="entry name" value="HTHLACR"/>
</dbReference>
<dbReference type="GO" id="GO:0003677">
    <property type="term" value="F:DNA binding"/>
    <property type="evidence" value="ECO:0007669"/>
    <property type="project" value="UniProtKB-KW"/>
</dbReference>
<keyword evidence="1" id="KW-0238">DNA-binding</keyword>
<dbReference type="GO" id="GO:0003700">
    <property type="term" value="F:DNA-binding transcription factor activity"/>
    <property type="evidence" value="ECO:0007669"/>
    <property type="project" value="InterPro"/>
</dbReference>
<dbReference type="EMBL" id="CP084389">
    <property type="protein sequence ID" value="UZX30094.1"/>
    <property type="molecule type" value="Genomic_DNA"/>
</dbReference>
<reference evidence="1" key="1">
    <citation type="submission" date="2021-09" db="EMBL/GenBank/DDBJ databases">
        <title>Lactobacillus species from Apis mellifera, Switzerland.</title>
        <authorList>
            <person name="Pfister J."/>
            <person name="Brown A."/>
            <person name="Neumann P."/>
            <person name="Collaud A."/>
            <person name="Retschnig G."/>
            <person name="Perreten V."/>
        </authorList>
    </citation>
    <scope>NUCLEOTIDE SEQUENCE</scope>
    <source>
        <strain evidence="1">IBH002</strain>
    </source>
</reference>
<evidence type="ECO:0000313" key="1">
    <source>
        <dbReference type="EMBL" id="UZX30094.1"/>
    </source>
</evidence>
<dbReference type="Gene3D" id="1.10.10.10">
    <property type="entry name" value="Winged helix-like DNA-binding domain superfamily/Winged helix DNA-binding domain"/>
    <property type="match status" value="1"/>
</dbReference>
<dbReference type="AlphaFoldDB" id="A0A0F4M439"/>
<dbReference type="RefSeq" id="WP_046326830.1">
    <property type="nucleotide sequence ID" value="NZ_CP029544.1"/>
</dbReference>
<dbReference type="SMART" id="SM00420">
    <property type="entry name" value="HTH_DEOR"/>
    <property type="match status" value="1"/>
</dbReference>
<dbReference type="InterPro" id="IPR050313">
    <property type="entry name" value="Carb_Metab_HTH_regulators"/>
</dbReference>
<dbReference type="InterPro" id="IPR036388">
    <property type="entry name" value="WH-like_DNA-bd_sf"/>
</dbReference>
<protein>
    <submittedName>
        <fullName evidence="1">DeoR/GlpR family DNA-binding transcription regulator</fullName>
    </submittedName>
</protein>
<dbReference type="InterPro" id="IPR036390">
    <property type="entry name" value="WH_DNA-bd_sf"/>
</dbReference>
<name>A0A0F4M439_9LACO</name>
<proteinExistence type="predicted"/>
<dbReference type="Proteomes" id="UP001164557">
    <property type="component" value="Chromosome"/>
</dbReference>
<organism evidence="1 2">
    <name type="scientific">Lactobacillus helsingborgensis</name>
    <dbReference type="NCBI Taxonomy" id="1218494"/>
    <lineage>
        <taxon>Bacteria</taxon>
        <taxon>Bacillati</taxon>
        <taxon>Bacillota</taxon>
        <taxon>Bacilli</taxon>
        <taxon>Lactobacillales</taxon>
        <taxon>Lactobacillaceae</taxon>
        <taxon>Lactobacillus</taxon>
    </lineage>
</organism>
<dbReference type="InterPro" id="IPR014036">
    <property type="entry name" value="DeoR-like_C"/>
</dbReference>
<dbReference type="OrthoDB" id="9798651at2"/>
<dbReference type="Pfam" id="PF00455">
    <property type="entry name" value="DeoRC"/>
    <property type="match status" value="1"/>
</dbReference>
<dbReference type="PROSITE" id="PS51000">
    <property type="entry name" value="HTH_DEOR_2"/>
    <property type="match status" value="1"/>
</dbReference>
<dbReference type="InterPro" id="IPR001034">
    <property type="entry name" value="DeoR_HTH"/>
</dbReference>
<dbReference type="SUPFAM" id="SSF100950">
    <property type="entry name" value="NagB/RpiA/CoA transferase-like"/>
    <property type="match status" value="1"/>
</dbReference>
<dbReference type="PANTHER" id="PTHR30363">
    <property type="entry name" value="HTH-TYPE TRANSCRIPTIONAL REGULATOR SRLR-RELATED"/>
    <property type="match status" value="1"/>
</dbReference>
<dbReference type="InterPro" id="IPR018356">
    <property type="entry name" value="Tscrpt_reg_HTH_DeoR_CS"/>
</dbReference>
<keyword evidence="2" id="KW-1185">Reference proteome</keyword>